<dbReference type="InterPro" id="IPR050904">
    <property type="entry name" value="Adhesion/Biosynth-related"/>
</dbReference>
<name>A0A2I1DFE0_ASPC2</name>
<dbReference type="Pfam" id="PF02469">
    <property type="entry name" value="Fasciclin"/>
    <property type="match status" value="2"/>
</dbReference>
<feature type="region of interest" description="Disordered" evidence="1">
    <location>
        <begin position="71"/>
        <end position="107"/>
    </location>
</feature>
<dbReference type="OrthoDB" id="7700931at2759"/>
<feature type="signal peptide" evidence="2">
    <location>
        <begin position="1"/>
        <end position="21"/>
    </location>
</feature>
<feature type="chain" id="PRO_5014148807" description="FAS1 domain-containing protein" evidence="2">
    <location>
        <begin position="22"/>
        <end position="474"/>
    </location>
</feature>
<dbReference type="GeneID" id="36546026"/>
<evidence type="ECO:0000313" key="5">
    <source>
        <dbReference type="Proteomes" id="UP000234254"/>
    </source>
</evidence>
<comment type="caution">
    <text evidence="4">The sequence shown here is derived from an EMBL/GenBank/DDBJ whole genome shotgun (WGS) entry which is preliminary data.</text>
</comment>
<feature type="compositionally biased region" description="Polar residues" evidence="1">
    <location>
        <begin position="71"/>
        <end position="93"/>
    </location>
</feature>
<dbReference type="Gene3D" id="2.30.180.10">
    <property type="entry name" value="FAS1 domain"/>
    <property type="match status" value="2"/>
</dbReference>
<dbReference type="InterPro" id="IPR036378">
    <property type="entry name" value="FAS1_dom_sf"/>
</dbReference>
<sequence>MKLSPWPALALLPLTRGIVLPQQFPFFPPTQDPNQNQSPNPLDIALDAEPSSDTSPQHNWLSALIDAETDNNNNGNYNLPATYPQSLSQTPGFRSSPPNRPHHPPSNKTLYQLITECKHTTILARIVSKDDELTRLLKASDANVTLFAPPDSAFKSGGDSEEDEEENFVAKYHLLDGLYPTVRIFHAQTLPTLLVGDELGDDLPQRVVVRFGWRGIVINQYSRIVVSDIKATNGLLHIPTDILTPPKSTKNLIDEDPSQFSTLALALHKTNLSLPLSSHPSSNLHPQREIKKKTTLAPTNTAFAKLGSKTTSFLFSPQGQPYLRRLLQYHIVPDRAIYTDVVYGANGSVTEIPPAAFTHLDVPSEDEDDDEDGDGDGGAHLGIDIVRFGVYASVKVNGYTRVTGRDVVVSDGAVQVLGHVLVPPLRVGGSGDGNGGWGREVAPEWTGEEDEVTVEDLKRRLGGEGVVEGVHGEL</sequence>
<dbReference type="PROSITE" id="PS50213">
    <property type="entry name" value="FAS1"/>
    <property type="match status" value="2"/>
</dbReference>
<dbReference type="PANTHER" id="PTHR10900">
    <property type="entry name" value="PERIOSTIN-RELATED"/>
    <property type="match status" value="1"/>
</dbReference>
<reference evidence="4" key="1">
    <citation type="submission" date="2016-12" db="EMBL/GenBank/DDBJ databases">
        <title>The genomes of Aspergillus section Nigri reveals drivers in fungal speciation.</title>
        <authorList>
            <consortium name="DOE Joint Genome Institute"/>
            <person name="Vesth T.C."/>
            <person name="Nybo J."/>
            <person name="Theobald S."/>
            <person name="Brandl J."/>
            <person name="Frisvad J.C."/>
            <person name="Nielsen K.F."/>
            <person name="Lyhne E.K."/>
            <person name="Kogle M.E."/>
            <person name="Kuo A."/>
            <person name="Riley R."/>
            <person name="Clum A."/>
            <person name="Nolan M."/>
            <person name="Lipzen A."/>
            <person name="Salamov A."/>
            <person name="Henrissat B."/>
            <person name="Wiebenga A."/>
            <person name="De vries R.P."/>
            <person name="Grigoriev I.V."/>
            <person name="Mortensen U.H."/>
            <person name="Andersen M.R."/>
            <person name="Baker S.E."/>
        </authorList>
    </citation>
    <scope>NUCLEOTIDE SEQUENCE</scope>
    <source>
        <strain evidence="4">IBT 28561</strain>
    </source>
</reference>
<dbReference type="InterPro" id="IPR000782">
    <property type="entry name" value="FAS1_domain"/>
</dbReference>
<dbReference type="RefSeq" id="XP_024697186.1">
    <property type="nucleotide sequence ID" value="XM_024838502.1"/>
</dbReference>
<dbReference type="PANTHER" id="PTHR10900:SF125">
    <property type="entry name" value="FAS1 DOMAIN-CONTAINING PROTEIN YLR001C"/>
    <property type="match status" value="1"/>
</dbReference>
<evidence type="ECO:0000256" key="2">
    <source>
        <dbReference type="SAM" id="SignalP"/>
    </source>
</evidence>
<organism evidence="4 5">
    <name type="scientific">Aspergillus campestris (strain IBT 28561)</name>
    <dbReference type="NCBI Taxonomy" id="1392248"/>
    <lineage>
        <taxon>Eukaryota</taxon>
        <taxon>Fungi</taxon>
        <taxon>Dikarya</taxon>
        <taxon>Ascomycota</taxon>
        <taxon>Pezizomycotina</taxon>
        <taxon>Eurotiomycetes</taxon>
        <taxon>Eurotiomycetidae</taxon>
        <taxon>Eurotiales</taxon>
        <taxon>Aspergillaceae</taxon>
        <taxon>Aspergillus</taxon>
        <taxon>Aspergillus subgen. Circumdati</taxon>
    </lineage>
</organism>
<gene>
    <name evidence="4" type="ORF">P168DRAFT_301265</name>
</gene>
<proteinExistence type="predicted"/>
<dbReference type="EMBL" id="MSFM01000001">
    <property type="protein sequence ID" value="PKY08592.1"/>
    <property type="molecule type" value="Genomic_DNA"/>
</dbReference>
<accession>A0A2I1DFE0</accession>
<keyword evidence="2" id="KW-0732">Signal</keyword>
<dbReference type="SMART" id="SM00554">
    <property type="entry name" value="FAS1"/>
    <property type="match status" value="2"/>
</dbReference>
<dbReference type="Proteomes" id="UP000234254">
    <property type="component" value="Unassembled WGS sequence"/>
</dbReference>
<evidence type="ECO:0000313" key="4">
    <source>
        <dbReference type="EMBL" id="PKY08592.1"/>
    </source>
</evidence>
<dbReference type="AlphaFoldDB" id="A0A2I1DFE0"/>
<dbReference type="SUPFAM" id="SSF82153">
    <property type="entry name" value="FAS1 domain"/>
    <property type="match status" value="2"/>
</dbReference>
<evidence type="ECO:0000259" key="3">
    <source>
        <dbReference type="PROSITE" id="PS50213"/>
    </source>
</evidence>
<feature type="region of interest" description="Disordered" evidence="1">
    <location>
        <begin position="25"/>
        <end position="57"/>
    </location>
</feature>
<dbReference type="VEuPathDB" id="FungiDB:P168DRAFT_301265"/>
<keyword evidence="5" id="KW-1185">Reference proteome</keyword>
<evidence type="ECO:0000256" key="1">
    <source>
        <dbReference type="SAM" id="MobiDB-lite"/>
    </source>
</evidence>
<protein>
    <recommendedName>
        <fullName evidence="3">FAS1 domain-containing protein</fullName>
    </recommendedName>
</protein>
<feature type="domain" description="FAS1" evidence="3">
    <location>
        <begin position="247"/>
        <end position="421"/>
    </location>
</feature>
<feature type="domain" description="FAS1" evidence="3">
    <location>
        <begin position="107"/>
        <end position="243"/>
    </location>
</feature>